<protein>
    <submittedName>
        <fullName evidence="2">Uncharacterized protein</fullName>
    </submittedName>
</protein>
<proteinExistence type="predicted"/>
<evidence type="ECO:0000256" key="1">
    <source>
        <dbReference type="SAM" id="Phobius"/>
    </source>
</evidence>
<feature type="transmembrane region" description="Helical" evidence="1">
    <location>
        <begin position="12"/>
        <end position="31"/>
    </location>
</feature>
<sequence length="73" mass="8154">MLERIQNPEIWGKIAGISFAASLIITISIITKDKLKKKKTIQLTFSDIATEFVIVYIASMVSYAIVYIGFGIK</sequence>
<organism evidence="2">
    <name type="scientific">viral metagenome</name>
    <dbReference type="NCBI Taxonomy" id="1070528"/>
    <lineage>
        <taxon>unclassified sequences</taxon>
        <taxon>metagenomes</taxon>
        <taxon>organismal metagenomes</taxon>
    </lineage>
</organism>
<feature type="transmembrane region" description="Helical" evidence="1">
    <location>
        <begin position="52"/>
        <end position="72"/>
    </location>
</feature>
<reference evidence="2" key="1">
    <citation type="journal article" date="2020" name="Nature">
        <title>Giant virus diversity and host interactions through global metagenomics.</title>
        <authorList>
            <person name="Schulz F."/>
            <person name="Roux S."/>
            <person name="Paez-Espino D."/>
            <person name="Jungbluth S."/>
            <person name="Walsh D.A."/>
            <person name="Denef V.J."/>
            <person name="McMahon K.D."/>
            <person name="Konstantinidis K.T."/>
            <person name="Eloe-Fadrosh E.A."/>
            <person name="Kyrpides N.C."/>
            <person name="Woyke T."/>
        </authorList>
    </citation>
    <scope>NUCLEOTIDE SEQUENCE</scope>
    <source>
        <strain evidence="2">GVMAG-S-1038524-41</strain>
    </source>
</reference>
<keyword evidence="1" id="KW-0472">Membrane</keyword>
<dbReference type="EMBL" id="MN740668">
    <property type="protein sequence ID" value="QHU06819.1"/>
    <property type="molecule type" value="Genomic_DNA"/>
</dbReference>
<accession>A0A6C0JML4</accession>
<dbReference type="AlphaFoldDB" id="A0A6C0JML4"/>
<name>A0A6C0JML4_9ZZZZ</name>
<keyword evidence="1" id="KW-1133">Transmembrane helix</keyword>
<keyword evidence="1" id="KW-0812">Transmembrane</keyword>
<evidence type="ECO:0000313" key="2">
    <source>
        <dbReference type="EMBL" id="QHU06819.1"/>
    </source>
</evidence>